<keyword evidence="6" id="KW-1185">Reference proteome</keyword>
<evidence type="ECO:0000256" key="2">
    <source>
        <dbReference type="SAM" id="SignalP"/>
    </source>
</evidence>
<feature type="chain" id="PRO_5039003021" evidence="2">
    <location>
        <begin position="36"/>
        <end position="521"/>
    </location>
</feature>
<dbReference type="RefSeq" id="WP_085094482.1">
    <property type="nucleotide sequence ID" value="NZ_AP022603.1"/>
</dbReference>
<dbReference type="STRING" id="1793.AWC04_06190"/>
<dbReference type="GO" id="GO:0006508">
    <property type="term" value="P:proteolysis"/>
    <property type="evidence" value="ECO:0007669"/>
    <property type="project" value="UniProtKB-KW"/>
</dbReference>
<dbReference type="PROSITE" id="PS51257">
    <property type="entry name" value="PROKAR_LIPOPROTEIN"/>
    <property type="match status" value="1"/>
</dbReference>
<dbReference type="Gene3D" id="3.40.50.1820">
    <property type="entry name" value="alpha/beta hydrolase"/>
    <property type="match status" value="1"/>
</dbReference>
<sequence>MIAMSRLARRASILLAAITLTAGCAPGLSTPPDFATDSGSEGGATTETSAPPAGPPAIAAPADDLSWTDCTTRISAAAGVPAPAGVKLECASFQAPMDPIGGGTGQLSIGAVKASSTSTPTDAGPVVFTTGSDLPSSLQLPAWLHRSGVDILAKHPIVAVDRRGMGSSDPIECRNPADRRDMRDQTQFSSGNDPVSRLGAITLTATTDCTDALANNAAYNNAHAGEDLEKLRSTWDVPALALIGVGNGAQVALSFAGAHPDKVARLVLDSPLPLTIGAEAAAQQALAGAQDALDVFAAQCAASACALGPDPKAAVTALLDDARADRGPAGMSVAVLVNAIITALGYPQGDGAENTRRLADALNAARGGDAGALTELVRAAEARTGTDGEFINRCSDEFNRPTPDRVRELVVAWGKQYPQFGSVAALNLVKCLNWPTSAEPTEPKELKVDVLLMGARNNPIVGSEGVAATAATVINAGATSRRVMWQGVGNGASIYSACAMPPLLSYLGEGNLPQTDTFCPA</sequence>
<dbReference type="GO" id="GO:0008233">
    <property type="term" value="F:peptidase activity"/>
    <property type="evidence" value="ECO:0007669"/>
    <property type="project" value="UniProtKB-KW"/>
</dbReference>
<reference evidence="5 6" key="1">
    <citation type="submission" date="2016-01" db="EMBL/GenBank/DDBJ databases">
        <title>The new phylogeny of the genus Mycobacterium.</title>
        <authorList>
            <person name="Tarcisio F."/>
            <person name="Conor M."/>
            <person name="Antonella G."/>
            <person name="Elisabetta G."/>
            <person name="Giulia F.S."/>
            <person name="Sara T."/>
            <person name="Anna F."/>
            <person name="Clotilde B."/>
            <person name="Roberto B."/>
            <person name="Veronica D.S."/>
            <person name="Fabio R."/>
            <person name="Monica P."/>
            <person name="Olivier J."/>
            <person name="Enrico T."/>
            <person name="Nicola S."/>
        </authorList>
    </citation>
    <scope>NUCLEOTIDE SEQUENCE [LARGE SCALE GENOMIC DNA]</scope>
    <source>
        <strain evidence="5 6">DSM 44179</strain>
    </source>
</reference>
<dbReference type="OrthoDB" id="5166357at2"/>
<feature type="compositionally biased region" description="Polar residues" evidence="1">
    <location>
        <begin position="37"/>
        <end position="49"/>
    </location>
</feature>
<organism evidence="5 6">
    <name type="scientific">Mycolicibacterium fallax</name>
    <name type="common">Mycobacterium fallax</name>
    <dbReference type="NCBI Taxonomy" id="1793"/>
    <lineage>
        <taxon>Bacteria</taxon>
        <taxon>Bacillati</taxon>
        <taxon>Actinomycetota</taxon>
        <taxon>Actinomycetes</taxon>
        <taxon>Mycobacteriales</taxon>
        <taxon>Mycobacteriaceae</taxon>
        <taxon>Mycolicibacterium</taxon>
    </lineage>
</organism>
<keyword evidence="2" id="KW-0732">Signal</keyword>
<dbReference type="InterPro" id="IPR000073">
    <property type="entry name" value="AB_hydrolase_1"/>
</dbReference>
<dbReference type="InterPro" id="IPR013595">
    <property type="entry name" value="Pept_S33_TAP-like_C"/>
</dbReference>
<keyword evidence="5" id="KW-0378">Hydrolase</keyword>
<dbReference type="AlphaFoldDB" id="A0A1X1RGU1"/>
<evidence type="ECO:0000313" key="5">
    <source>
        <dbReference type="EMBL" id="ORV05582.1"/>
    </source>
</evidence>
<evidence type="ECO:0000259" key="3">
    <source>
        <dbReference type="Pfam" id="PF00561"/>
    </source>
</evidence>
<dbReference type="InterPro" id="IPR029058">
    <property type="entry name" value="AB_hydrolase_fold"/>
</dbReference>
<name>A0A1X1RGU1_MYCFA</name>
<feature type="domain" description="AB hydrolase-1" evidence="3">
    <location>
        <begin position="154"/>
        <end position="310"/>
    </location>
</feature>
<feature type="domain" description="Peptidase S33 tripeptidyl aminopeptidase-like C-terminal" evidence="4">
    <location>
        <begin position="417"/>
        <end position="519"/>
    </location>
</feature>
<evidence type="ECO:0000313" key="6">
    <source>
        <dbReference type="Proteomes" id="UP000193484"/>
    </source>
</evidence>
<accession>A0A1X1RGU1</accession>
<evidence type="ECO:0000259" key="4">
    <source>
        <dbReference type="Pfam" id="PF08386"/>
    </source>
</evidence>
<comment type="caution">
    <text evidence="5">The sequence shown here is derived from an EMBL/GenBank/DDBJ whole genome shotgun (WGS) entry which is preliminary data.</text>
</comment>
<dbReference type="EMBL" id="LQOJ01000024">
    <property type="protein sequence ID" value="ORV05582.1"/>
    <property type="molecule type" value="Genomic_DNA"/>
</dbReference>
<feature type="region of interest" description="Disordered" evidence="1">
    <location>
        <begin position="31"/>
        <end position="55"/>
    </location>
</feature>
<keyword evidence="5" id="KW-0645">Protease</keyword>
<proteinExistence type="predicted"/>
<dbReference type="SUPFAM" id="SSF53474">
    <property type="entry name" value="alpha/beta-Hydrolases"/>
    <property type="match status" value="1"/>
</dbReference>
<dbReference type="Pfam" id="PF08386">
    <property type="entry name" value="Abhydrolase_4"/>
    <property type="match status" value="1"/>
</dbReference>
<evidence type="ECO:0000256" key="1">
    <source>
        <dbReference type="SAM" id="MobiDB-lite"/>
    </source>
</evidence>
<protein>
    <submittedName>
        <fullName evidence="5">Protease</fullName>
    </submittedName>
</protein>
<dbReference type="Proteomes" id="UP000193484">
    <property type="component" value="Unassembled WGS sequence"/>
</dbReference>
<gene>
    <name evidence="5" type="ORF">AWC04_06190</name>
</gene>
<feature type="signal peptide" evidence="2">
    <location>
        <begin position="1"/>
        <end position="35"/>
    </location>
</feature>
<dbReference type="Pfam" id="PF00561">
    <property type="entry name" value="Abhydrolase_1"/>
    <property type="match status" value="1"/>
</dbReference>